<dbReference type="SUPFAM" id="SSF53098">
    <property type="entry name" value="Ribonuclease H-like"/>
    <property type="match status" value="1"/>
</dbReference>
<evidence type="ECO:0000256" key="5">
    <source>
        <dbReference type="ARBA" id="ARBA00022801"/>
    </source>
</evidence>
<dbReference type="GO" id="GO:0003964">
    <property type="term" value="F:RNA-directed DNA polymerase activity"/>
    <property type="evidence" value="ECO:0007669"/>
    <property type="project" value="UniProtKB-KW"/>
</dbReference>
<gene>
    <name evidence="11" type="ORF">PhCBS80983_g05557</name>
</gene>
<accession>A0A507DVC2</accession>
<evidence type="ECO:0000313" key="12">
    <source>
        <dbReference type="Proteomes" id="UP000318582"/>
    </source>
</evidence>
<dbReference type="GO" id="GO:0015074">
    <property type="term" value="P:DNA integration"/>
    <property type="evidence" value="ECO:0007669"/>
    <property type="project" value="UniProtKB-KW"/>
</dbReference>
<evidence type="ECO:0008006" key="13">
    <source>
        <dbReference type="Google" id="ProtNLM"/>
    </source>
</evidence>
<keyword evidence="12" id="KW-1185">Reference proteome</keyword>
<evidence type="ECO:0000256" key="1">
    <source>
        <dbReference type="ARBA" id="ARBA00022695"/>
    </source>
</evidence>
<dbReference type="Gene3D" id="3.30.420.10">
    <property type="entry name" value="Ribonuclease H-like superfamily/Ribonuclease H"/>
    <property type="match status" value="1"/>
</dbReference>
<keyword evidence="3" id="KW-0479">Metal-binding</keyword>
<evidence type="ECO:0000256" key="6">
    <source>
        <dbReference type="ARBA" id="ARBA00022842"/>
    </source>
</evidence>
<dbReference type="GO" id="GO:0046872">
    <property type="term" value="F:metal ion binding"/>
    <property type="evidence" value="ECO:0007669"/>
    <property type="project" value="UniProtKB-KW"/>
</dbReference>
<dbReference type="STRING" id="109895.A0A507DVC2"/>
<name>A0A507DVC2_9FUNG</name>
<keyword evidence="6" id="KW-0460">Magnesium</keyword>
<evidence type="ECO:0000256" key="9">
    <source>
        <dbReference type="ARBA" id="ARBA00022932"/>
    </source>
</evidence>
<organism evidence="11 12">
    <name type="scientific">Powellomyces hirtus</name>
    <dbReference type="NCBI Taxonomy" id="109895"/>
    <lineage>
        <taxon>Eukaryota</taxon>
        <taxon>Fungi</taxon>
        <taxon>Fungi incertae sedis</taxon>
        <taxon>Chytridiomycota</taxon>
        <taxon>Chytridiomycota incertae sedis</taxon>
        <taxon>Chytridiomycetes</taxon>
        <taxon>Spizellomycetales</taxon>
        <taxon>Powellomycetaceae</taxon>
        <taxon>Powellomyces</taxon>
    </lineage>
</organism>
<dbReference type="GO" id="GO:0003676">
    <property type="term" value="F:nucleic acid binding"/>
    <property type="evidence" value="ECO:0007669"/>
    <property type="project" value="InterPro"/>
</dbReference>
<keyword evidence="10" id="KW-0233">DNA recombination</keyword>
<dbReference type="GO" id="GO:0006310">
    <property type="term" value="P:DNA recombination"/>
    <property type="evidence" value="ECO:0007669"/>
    <property type="project" value="UniProtKB-KW"/>
</dbReference>
<dbReference type="InterPro" id="IPR039537">
    <property type="entry name" value="Retrotran_Ty1/copia-like"/>
</dbReference>
<keyword evidence="8" id="KW-0695">RNA-directed DNA polymerase</keyword>
<reference evidence="11 12" key="1">
    <citation type="journal article" date="2019" name="Sci. Rep.">
        <title>Comparative genomics of chytrid fungi reveal insights into the obligate biotrophic and pathogenic lifestyle of Synchytrium endobioticum.</title>
        <authorList>
            <person name="van de Vossenberg B.T.L.H."/>
            <person name="Warris S."/>
            <person name="Nguyen H.D.T."/>
            <person name="van Gent-Pelzer M.P.E."/>
            <person name="Joly D.L."/>
            <person name="van de Geest H.C."/>
            <person name="Bonants P.J.M."/>
            <person name="Smith D.S."/>
            <person name="Levesque C.A."/>
            <person name="van der Lee T.A.J."/>
        </authorList>
    </citation>
    <scope>NUCLEOTIDE SEQUENCE [LARGE SCALE GENOMIC DNA]</scope>
    <source>
        <strain evidence="11 12">CBS 809.83</strain>
    </source>
</reference>
<comment type="caution">
    <text evidence="11">The sequence shown here is derived from an EMBL/GenBank/DDBJ whole genome shotgun (WGS) entry which is preliminary data.</text>
</comment>
<dbReference type="GO" id="GO:0003887">
    <property type="term" value="F:DNA-directed DNA polymerase activity"/>
    <property type="evidence" value="ECO:0007669"/>
    <property type="project" value="UniProtKB-KW"/>
</dbReference>
<dbReference type="InterPro" id="IPR012337">
    <property type="entry name" value="RNaseH-like_sf"/>
</dbReference>
<keyword evidence="2" id="KW-0540">Nuclease</keyword>
<proteinExistence type="predicted"/>
<keyword evidence="5" id="KW-0378">Hydrolase</keyword>
<sequence length="189" mass="21513">MRKLKLPMTNEVCRGCELGKHKRSPFNGTMTRSKTPLDCLHFDLNGPHIPAVGDEKYTLVVIDDYSRFTWIFFLKVKSESTAKLIEFINFIENQTNEQKEILHELTAADSPQSNSHSKTTLAELGATSVYLRNRLPHKANNNTSPYEQFYSKGPSLAHLLVIWASAFVHLVKRKQVSKLAPRTVVRRSS</sequence>
<dbReference type="PANTHER" id="PTHR42648">
    <property type="entry name" value="TRANSPOSASE, PUTATIVE-RELATED"/>
    <property type="match status" value="1"/>
</dbReference>
<evidence type="ECO:0000256" key="3">
    <source>
        <dbReference type="ARBA" id="ARBA00022723"/>
    </source>
</evidence>
<keyword evidence="4" id="KW-0255">Endonuclease</keyword>
<evidence type="ECO:0000313" key="11">
    <source>
        <dbReference type="EMBL" id="TPX55145.1"/>
    </source>
</evidence>
<dbReference type="GO" id="GO:0004519">
    <property type="term" value="F:endonuclease activity"/>
    <property type="evidence" value="ECO:0007669"/>
    <property type="project" value="UniProtKB-KW"/>
</dbReference>
<evidence type="ECO:0000256" key="8">
    <source>
        <dbReference type="ARBA" id="ARBA00022918"/>
    </source>
</evidence>
<dbReference type="AlphaFoldDB" id="A0A507DVC2"/>
<keyword evidence="1" id="KW-0548">Nucleotidyltransferase</keyword>
<evidence type="ECO:0000256" key="10">
    <source>
        <dbReference type="ARBA" id="ARBA00023172"/>
    </source>
</evidence>
<dbReference type="InterPro" id="IPR036397">
    <property type="entry name" value="RNaseH_sf"/>
</dbReference>
<dbReference type="EMBL" id="QEAQ01000125">
    <property type="protein sequence ID" value="TPX55145.1"/>
    <property type="molecule type" value="Genomic_DNA"/>
</dbReference>
<protein>
    <recommendedName>
        <fullName evidence="13">Integrase catalytic domain-containing protein</fullName>
    </recommendedName>
</protein>
<evidence type="ECO:0000256" key="7">
    <source>
        <dbReference type="ARBA" id="ARBA00022908"/>
    </source>
</evidence>
<dbReference type="PANTHER" id="PTHR42648:SF11">
    <property type="entry name" value="TRANSPOSON TY4-P GAG-POL POLYPROTEIN"/>
    <property type="match status" value="1"/>
</dbReference>
<evidence type="ECO:0000256" key="4">
    <source>
        <dbReference type="ARBA" id="ARBA00022759"/>
    </source>
</evidence>
<dbReference type="GO" id="GO:0016787">
    <property type="term" value="F:hydrolase activity"/>
    <property type="evidence" value="ECO:0007669"/>
    <property type="project" value="UniProtKB-KW"/>
</dbReference>
<keyword evidence="9" id="KW-0239">DNA-directed DNA polymerase</keyword>
<dbReference type="Proteomes" id="UP000318582">
    <property type="component" value="Unassembled WGS sequence"/>
</dbReference>
<keyword evidence="9" id="KW-0808">Transferase</keyword>
<evidence type="ECO:0000256" key="2">
    <source>
        <dbReference type="ARBA" id="ARBA00022722"/>
    </source>
</evidence>
<keyword evidence="7" id="KW-0229">DNA integration</keyword>